<dbReference type="PANTHER" id="PTHR43004:SF19">
    <property type="entry name" value="BINDING MONOOXYGENASE, PUTATIVE (JCVI)-RELATED"/>
    <property type="match status" value="1"/>
</dbReference>
<dbReference type="EMBL" id="MU004587">
    <property type="protein sequence ID" value="KAF2647735.1"/>
    <property type="molecule type" value="Genomic_DNA"/>
</dbReference>
<dbReference type="Proteomes" id="UP000799324">
    <property type="component" value="Unassembled WGS sequence"/>
</dbReference>
<evidence type="ECO:0000313" key="8">
    <source>
        <dbReference type="Proteomes" id="UP000799324"/>
    </source>
</evidence>
<dbReference type="Pfam" id="PF21274">
    <property type="entry name" value="Rng_hyd_C"/>
    <property type="match status" value="1"/>
</dbReference>
<evidence type="ECO:0000256" key="4">
    <source>
        <dbReference type="ARBA" id="ARBA00023002"/>
    </source>
</evidence>
<dbReference type="OrthoDB" id="2690153at2759"/>
<dbReference type="SUPFAM" id="SSF51905">
    <property type="entry name" value="FAD/NAD(P)-binding domain"/>
    <property type="match status" value="1"/>
</dbReference>
<dbReference type="InterPro" id="IPR036188">
    <property type="entry name" value="FAD/NAD-bd_sf"/>
</dbReference>
<sequence>MSINNQSPVNGASRENEVEVPPQSFGSNVKEVKFGAFDHSGIPLEKEEWPVLIIGSSMVGMMTGLLLGYHGQILICFGSIRSVSFDRHPPSGLHPRAAGLNYRTVEVLRQLGLENEAKAESAKEFDIDAGMLIVERLVGGKVIAQVQENNPVEVKEVTPCTSWLWITQAMFEPLLRANAGKFGCTQLYGKLVVHYEEDEYGVLVVVQDTKTQEYKKYRAQYLVAADGNRSSARVKEGIELTGAGTLRNSVSIRIVGDLTRHLGTRSVHGVVYVLNPQISGGFRLENQGKTALVMVNRAGDKKEFPEGSVSAEEARKYVYELSGLPEDMDLEVQKCSYWTMTSYNADRLQSHGGRVLIAGDAAHTVPPTGGLGGNTGIGDAHNLAWKLAFVLKGLASRRLLDTYTQERQPVDAFAVDQATKRFYNRVDHVQPPLPEEGNLTVEIGYRYADGAMIGEEEDGGRRREPFEDPLTPSGTAGTRFPHAWLDAVEGEGGEHVSTLDLVRQKLVLVATEPESAWIAAAQEVSSGGPVAIDAYELHESSTPWRDATGVLREKAKLRAGEALLVRPDGFIAWRARAAETTGAAKTTASLVAQLQWALGRLLGRPLNDAGDRL</sequence>
<evidence type="ECO:0000259" key="6">
    <source>
        <dbReference type="Pfam" id="PF01494"/>
    </source>
</evidence>
<dbReference type="PANTHER" id="PTHR43004">
    <property type="entry name" value="TRK SYSTEM POTASSIUM UPTAKE PROTEIN"/>
    <property type="match status" value="1"/>
</dbReference>
<proteinExistence type="predicted"/>
<evidence type="ECO:0000256" key="5">
    <source>
        <dbReference type="SAM" id="MobiDB-lite"/>
    </source>
</evidence>
<feature type="domain" description="FAD-binding" evidence="6">
    <location>
        <begin position="49"/>
        <end position="417"/>
    </location>
</feature>
<dbReference type="GO" id="GO:0071949">
    <property type="term" value="F:FAD binding"/>
    <property type="evidence" value="ECO:0007669"/>
    <property type="project" value="InterPro"/>
</dbReference>
<dbReference type="InterPro" id="IPR050641">
    <property type="entry name" value="RIFMO-like"/>
</dbReference>
<evidence type="ECO:0000256" key="1">
    <source>
        <dbReference type="ARBA" id="ARBA00001974"/>
    </source>
</evidence>
<feature type="region of interest" description="Disordered" evidence="5">
    <location>
        <begin position="455"/>
        <end position="478"/>
    </location>
</feature>
<dbReference type="AlphaFoldDB" id="A0A6A6SIP0"/>
<dbReference type="Gene3D" id="3.50.50.60">
    <property type="entry name" value="FAD/NAD(P)-binding domain"/>
    <property type="match status" value="1"/>
</dbReference>
<accession>A0A6A6SIP0</accession>
<feature type="region of interest" description="Disordered" evidence="5">
    <location>
        <begin position="1"/>
        <end position="23"/>
    </location>
</feature>
<reference evidence="7" key="1">
    <citation type="journal article" date="2020" name="Stud. Mycol.">
        <title>101 Dothideomycetes genomes: a test case for predicting lifestyles and emergence of pathogens.</title>
        <authorList>
            <person name="Haridas S."/>
            <person name="Albert R."/>
            <person name="Binder M."/>
            <person name="Bloem J."/>
            <person name="Labutti K."/>
            <person name="Salamov A."/>
            <person name="Andreopoulos B."/>
            <person name="Baker S."/>
            <person name="Barry K."/>
            <person name="Bills G."/>
            <person name="Bluhm B."/>
            <person name="Cannon C."/>
            <person name="Castanera R."/>
            <person name="Culley D."/>
            <person name="Daum C."/>
            <person name="Ezra D."/>
            <person name="Gonzalez J."/>
            <person name="Henrissat B."/>
            <person name="Kuo A."/>
            <person name="Liang C."/>
            <person name="Lipzen A."/>
            <person name="Lutzoni F."/>
            <person name="Magnuson J."/>
            <person name="Mondo S."/>
            <person name="Nolan M."/>
            <person name="Ohm R."/>
            <person name="Pangilinan J."/>
            <person name="Park H.-J."/>
            <person name="Ramirez L."/>
            <person name="Alfaro M."/>
            <person name="Sun H."/>
            <person name="Tritt A."/>
            <person name="Yoshinaga Y."/>
            <person name="Zwiers L.-H."/>
            <person name="Turgeon B."/>
            <person name="Goodwin S."/>
            <person name="Spatafora J."/>
            <person name="Crous P."/>
            <person name="Grigoriev I."/>
        </authorList>
    </citation>
    <scope>NUCLEOTIDE SEQUENCE</scope>
    <source>
        <strain evidence="7">CBS 122681</strain>
    </source>
</reference>
<evidence type="ECO:0000256" key="2">
    <source>
        <dbReference type="ARBA" id="ARBA00022630"/>
    </source>
</evidence>
<gene>
    <name evidence="7" type="ORF">K491DRAFT_671714</name>
</gene>
<dbReference type="InterPro" id="IPR002938">
    <property type="entry name" value="FAD-bd"/>
</dbReference>
<comment type="cofactor">
    <cofactor evidence="1">
        <name>FAD</name>
        <dbReference type="ChEBI" id="CHEBI:57692"/>
    </cofactor>
</comment>
<dbReference type="Pfam" id="PF01494">
    <property type="entry name" value="FAD_binding_3"/>
    <property type="match status" value="1"/>
</dbReference>
<protein>
    <recommendedName>
        <fullName evidence="6">FAD-binding domain-containing protein</fullName>
    </recommendedName>
</protein>
<dbReference type="GO" id="GO:0016709">
    <property type="term" value="F:oxidoreductase activity, acting on paired donors, with incorporation or reduction of molecular oxygen, NAD(P)H as one donor, and incorporation of one atom of oxygen"/>
    <property type="evidence" value="ECO:0007669"/>
    <property type="project" value="UniProtKB-ARBA"/>
</dbReference>
<organism evidence="7 8">
    <name type="scientific">Lophiostoma macrostomum CBS 122681</name>
    <dbReference type="NCBI Taxonomy" id="1314788"/>
    <lineage>
        <taxon>Eukaryota</taxon>
        <taxon>Fungi</taxon>
        <taxon>Dikarya</taxon>
        <taxon>Ascomycota</taxon>
        <taxon>Pezizomycotina</taxon>
        <taxon>Dothideomycetes</taxon>
        <taxon>Pleosporomycetidae</taxon>
        <taxon>Pleosporales</taxon>
        <taxon>Lophiostomataceae</taxon>
        <taxon>Lophiostoma</taxon>
    </lineage>
</organism>
<feature type="compositionally biased region" description="Polar residues" evidence="5">
    <location>
        <begin position="1"/>
        <end position="10"/>
    </location>
</feature>
<keyword evidence="3" id="KW-0274">FAD</keyword>
<keyword evidence="2" id="KW-0285">Flavoprotein</keyword>
<dbReference type="Gene3D" id="3.40.30.120">
    <property type="match status" value="1"/>
</dbReference>
<keyword evidence="8" id="KW-1185">Reference proteome</keyword>
<evidence type="ECO:0000313" key="7">
    <source>
        <dbReference type="EMBL" id="KAF2647735.1"/>
    </source>
</evidence>
<dbReference type="Gene3D" id="3.30.9.10">
    <property type="entry name" value="D-Amino Acid Oxidase, subunit A, domain 2"/>
    <property type="match status" value="1"/>
</dbReference>
<dbReference type="PRINTS" id="PR00420">
    <property type="entry name" value="RNGMNOXGNASE"/>
</dbReference>
<evidence type="ECO:0000256" key="3">
    <source>
        <dbReference type="ARBA" id="ARBA00022827"/>
    </source>
</evidence>
<keyword evidence="4" id="KW-0560">Oxidoreductase</keyword>
<name>A0A6A6SIP0_9PLEO</name>